<evidence type="ECO:0000313" key="4">
    <source>
        <dbReference type="Proteomes" id="UP000663838"/>
    </source>
</evidence>
<evidence type="ECO:0000256" key="1">
    <source>
        <dbReference type="SAM" id="Phobius"/>
    </source>
</evidence>
<reference evidence="3" key="1">
    <citation type="submission" date="2021-02" db="EMBL/GenBank/DDBJ databases">
        <authorList>
            <person name="Nowell W R."/>
        </authorList>
    </citation>
    <scope>NUCLEOTIDE SEQUENCE</scope>
</reference>
<accession>A0A821IM77</accession>
<evidence type="ECO:0000313" key="3">
    <source>
        <dbReference type="EMBL" id="CAF4705930.1"/>
    </source>
</evidence>
<evidence type="ECO:0000259" key="2">
    <source>
        <dbReference type="Pfam" id="PF06814"/>
    </source>
</evidence>
<keyword evidence="1" id="KW-0472">Membrane</keyword>
<dbReference type="Proteomes" id="UP000663838">
    <property type="component" value="Unassembled WGS sequence"/>
</dbReference>
<dbReference type="Pfam" id="PF06814">
    <property type="entry name" value="GOST_TM"/>
    <property type="match status" value="1"/>
</dbReference>
<feature type="transmembrane region" description="Helical" evidence="1">
    <location>
        <begin position="20"/>
        <end position="47"/>
    </location>
</feature>
<dbReference type="EMBL" id="CAJOBS010001232">
    <property type="protein sequence ID" value="CAF4705930.1"/>
    <property type="molecule type" value="Genomic_DNA"/>
</dbReference>
<dbReference type="InterPro" id="IPR053937">
    <property type="entry name" value="GOST_TM"/>
</dbReference>
<comment type="caution">
    <text evidence="3">The sequence shown here is derived from an EMBL/GenBank/DDBJ whole genome shotgun (WGS) entry which is preliminary data.</text>
</comment>
<proteinExistence type="predicted"/>
<organism evidence="3 4">
    <name type="scientific">Rotaria socialis</name>
    <dbReference type="NCBI Taxonomy" id="392032"/>
    <lineage>
        <taxon>Eukaryota</taxon>
        <taxon>Metazoa</taxon>
        <taxon>Spiralia</taxon>
        <taxon>Gnathifera</taxon>
        <taxon>Rotifera</taxon>
        <taxon>Eurotatoria</taxon>
        <taxon>Bdelloidea</taxon>
        <taxon>Philodinida</taxon>
        <taxon>Philodinidae</taxon>
        <taxon>Rotaria</taxon>
    </lineage>
</organism>
<name>A0A821IM77_9BILA</name>
<feature type="domain" description="GOST seven transmembrane" evidence="2">
    <location>
        <begin position="3"/>
        <end position="81"/>
    </location>
</feature>
<feature type="transmembrane region" description="Helical" evidence="1">
    <location>
        <begin position="99"/>
        <end position="119"/>
    </location>
</feature>
<dbReference type="AlphaFoldDB" id="A0A821IM77"/>
<sequence>MYLVAYETANRYGHKVNFFIVSAEVISCLQRTAILALFTMITLGYGIINSHLGPTKLKLFAMSILYFIIYIIEGLLRLTTELLDLWFIKFSVDPTFPDMPYSLILIVVMFLFQSSENLLDNSGEDEQIWYN</sequence>
<keyword evidence="1" id="KW-1133">Transmembrane helix</keyword>
<gene>
    <name evidence="3" type="ORF">TOA249_LOCUS17348</name>
</gene>
<protein>
    <recommendedName>
        <fullName evidence="2">GOST seven transmembrane domain-containing protein</fullName>
    </recommendedName>
</protein>
<keyword evidence="1" id="KW-0812">Transmembrane</keyword>
<feature type="transmembrane region" description="Helical" evidence="1">
    <location>
        <begin position="59"/>
        <end position="79"/>
    </location>
</feature>